<evidence type="ECO:0000259" key="3">
    <source>
        <dbReference type="Pfam" id="PF01370"/>
    </source>
</evidence>
<dbReference type="Gene3D" id="3.40.50.720">
    <property type="entry name" value="NAD(P)-binding Rossmann-like Domain"/>
    <property type="match status" value="1"/>
</dbReference>
<dbReference type="GO" id="GO:0016616">
    <property type="term" value="F:oxidoreductase activity, acting on the CH-OH group of donors, NAD or NADP as acceptor"/>
    <property type="evidence" value="ECO:0007669"/>
    <property type="project" value="TreeGrafter"/>
</dbReference>
<feature type="domain" description="NAD-dependent epimerase/dehydratase" evidence="3">
    <location>
        <begin position="5"/>
        <end position="238"/>
    </location>
</feature>
<sequence>MSDRVLVTGGTGYLAQWCIVQLIEKGYRVRTTVRSASKADAVRAAVGRAGVDVDDVEVVVAELLSDDGWSAAVADCDAVLHVASPLVATRDEDAVIRPAVDGTLRVLTAARDAGVRRVVYTSSCGAVYYGHPQRDSAFSESDWTIVGGGPMSAYVKSKALAERAAWDWHSEQGGAMELAVVNPAGIFGPALSSAATSSLGLISQLLNGMPGIPDLWMGIVDVRDVADLHIRAMEAPGAAGERFIAWSQGPVSMVDIANLLRDQLGTVAAKVPRRRLPSWLVRIVGRFNTEVGDLVPLLGQRRAATGDKARRVLGWSPRPWQETIVDSARSLADFGSVDAASAL</sequence>
<dbReference type="AlphaFoldDB" id="H0R0W5"/>
<dbReference type="OrthoDB" id="9774199at2"/>
<dbReference type="STRING" id="1077974.GOEFS_062_00250"/>
<dbReference type="CDD" id="cd05227">
    <property type="entry name" value="AR_SDR_e"/>
    <property type="match status" value="1"/>
</dbReference>
<comment type="similarity">
    <text evidence="2">Belongs to the NAD(P)-dependent epimerase/dehydratase family. Dihydroflavonol-4-reductase subfamily.</text>
</comment>
<dbReference type="RefSeq" id="WP_007318052.1">
    <property type="nucleotide sequence ID" value="NZ_BAEH01000062.1"/>
</dbReference>
<dbReference type="Pfam" id="PF01370">
    <property type="entry name" value="Epimerase"/>
    <property type="match status" value="1"/>
</dbReference>
<keyword evidence="1" id="KW-0560">Oxidoreductase</keyword>
<dbReference type="InterPro" id="IPR050425">
    <property type="entry name" value="NAD(P)_dehydrat-like"/>
</dbReference>
<evidence type="ECO:0000313" key="4">
    <source>
        <dbReference type="EMBL" id="GAB18716.1"/>
    </source>
</evidence>
<comment type="caution">
    <text evidence="4">The sequence shown here is derived from an EMBL/GenBank/DDBJ whole genome shotgun (WGS) entry which is preliminary data.</text>
</comment>
<dbReference type="PANTHER" id="PTHR10366">
    <property type="entry name" value="NAD DEPENDENT EPIMERASE/DEHYDRATASE"/>
    <property type="match status" value="1"/>
</dbReference>
<name>H0R0W5_9ACTN</name>
<dbReference type="FunFam" id="3.40.50.720:FF:000336">
    <property type="entry name" value="Aldehyde reductase"/>
    <property type="match status" value="1"/>
</dbReference>
<dbReference type="InterPro" id="IPR001509">
    <property type="entry name" value="Epimerase_deHydtase"/>
</dbReference>
<dbReference type="SUPFAM" id="SSF51735">
    <property type="entry name" value="NAD(P)-binding Rossmann-fold domains"/>
    <property type="match status" value="1"/>
</dbReference>
<accession>H0R0W5</accession>
<evidence type="ECO:0000256" key="1">
    <source>
        <dbReference type="ARBA" id="ARBA00023002"/>
    </source>
</evidence>
<gene>
    <name evidence="4" type="ORF">GOEFS_062_00250</name>
</gene>
<dbReference type="eggNOG" id="COG0451">
    <property type="taxonomic scope" value="Bacteria"/>
</dbReference>
<proteinExistence type="inferred from homology"/>
<dbReference type="EMBL" id="BAEH01000062">
    <property type="protein sequence ID" value="GAB18716.1"/>
    <property type="molecule type" value="Genomic_DNA"/>
</dbReference>
<evidence type="ECO:0000313" key="5">
    <source>
        <dbReference type="Proteomes" id="UP000035034"/>
    </source>
</evidence>
<dbReference type="InterPro" id="IPR036291">
    <property type="entry name" value="NAD(P)-bd_dom_sf"/>
</dbReference>
<reference evidence="4 5" key="1">
    <citation type="submission" date="2011-12" db="EMBL/GenBank/DDBJ databases">
        <title>Whole genome shotgun sequence of Gordonia effusa NBRC 100432.</title>
        <authorList>
            <person name="Yoshida I."/>
            <person name="Takarada H."/>
            <person name="Hosoyama A."/>
            <person name="Tsuchikane K."/>
            <person name="Katsumata H."/>
            <person name="Yamazaki S."/>
            <person name="Fujita N."/>
        </authorList>
    </citation>
    <scope>NUCLEOTIDE SEQUENCE [LARGE SCALE GENOMIC DNA]</scope>
    <source>
        <strain evidence="4 5">NBRC 100432</strain>
    </source>
</reference>
<keyword evidence="5" id="KW-1185">Reference proteome</keyword>
<dbReference type="PANTHER" id="PTHR10366:SF564">
    <property type="entry name" value="STEROL-4-ALPHA-CARBOXYLATE 3-DEHYDROGENASE, DECARBOXYLATING"/>
    <property type="match status" value="1"/>
</dbReference>
<dbReference type="Proteomes" id="UP000035034">
    <property type="component" value="Unassembled WGS sequence"/>
</dbReference>
<evidence type="ECO:0000256" key="2">
    <source>
        <dbReference type="ARBA" id="ARBA00023445"/>
    </source>
</evidence>
<protein>
    <recommendedName>
        <fullName evidence="3">NAD-dependent epimerase/dehydratase domain-containing protein</fullName>
    </recommendedName>
</protein>
<organism evidence="4 5">
    <name type="scientific">Gordonia effusa NBRC 100432</name>
    <dbReference type="NCBI Taxonomy" id="1077974"/>
    <lineage>
        <taxon>Bacteria</taxon>
        <taxon>Bacillati</taxon>
        <taxon>Actinomycetota</taxon>
        <taxon>Actinomycetes</taxon>
        <taxon>Mycobacteriales</taxon>
        <taxon>Gordoniaceae</taxon>
        <taxon>Gordonia</taxon>
    </lineage>
</organism>